<dbReference type="Gene3D" id="2.60.120.860">
    <property type="match status" value="1"/>
</dbReference>
<accession>A0A2P4UG96</accession>
<dbReference type="InterPro" id="IPR054738">
    <property type="entry name" value="Siphovirus-type_tail_C"/>
</dbReference>
<comment type="caution">
    <text evidence="2">The sequence shown here is derived from an EMBL/GenBank/DDBJ whole genome shotgun (WGS) entry which is preliminary data.</text>
</comment>
<reference evidence="2 3" key="1">
    <citation type="journal article" date="2017" name="Chemistry">
        <title>Isolation, Biosynthesis and Chemical Modifications of Rubterolones A-F: Rare Tropolone Alkaloids from Actinomadura sp. 5-2.</title>
        <authorList>
            <person name="Guo H."/>
            <person name="Benndorf R."/>
            <person name="Leichnitz D."/>
            <person name="Klassen J.L."/>
            <person name="Vollmers J."/>
            <person name="Gorls H."/>
            <person name="Steinacker M."/>
            <person name="Weigel C."/>
            <person name="Dahse H.M."/>
            <person name="Kaster A.K."/>
            <person name="de Beer Z.W."/>
            <person name="Poulsen M."/>
            <person name="Beemelmanns C."/>
        </authorList>
    </citation>
    <scope>NUCLEOTIDE SEQUENCE [LARGE SCALE GENOMIC DNA]</scope>
    <source>
        <strain evidence="2 3">5-2</strain>
    </source>
</reference>
<feature type="domain" description="Siphovirus-type tail component C-terminal" evidence="1">
    <location>
        <begin position="213"/>
        <end position="310"/>
    </location>
</feature>
<sequence length="331" mass="35461">MPILYTEPHAPTGPPVSAEREVATVTWTSRSGVETILSNWRSGFLLTAGSKGLGMPQYQLYLRESGALDGDVVTGVRAKPREIFLPIAIYGNDRADALAKRAMLASVFDPLAVNGGGEGVLTVAEPGAEPRSIRAYYTEGMEGAEGKEEAGLNWAKFGITLHASEPYWQGVETSRLWSIGQTTETFLPIGPPKYLKVRTAQVIGTAVPVDCPGDTRSYPRWTIHGPVAAGASFVNRTLGLTWKLNRALSATDVVVVDTRPRRRTIVLNGTDNLWPSLEPASDLWPLAPGANVVDMNLGGAGDTTSVQLTFVPLYKTAYPTAAPQTLAARTA</sequence>
<evidence type="ECO:0000313" key="3">
    <source>
        <dbReference type="Proteomes" id="UP000242367"/>
    </source>
</evidence>
<evidence type="ECO:0000313" key="2">
    <source>
        <dbReference type="EMBL" id="POM24085.1"/>
    </source>
</evidence>
<dbReference type="AlphaFoldDB" id="A0A2P4UG96"/>
<evidence type="ECO:0000259" key="1">
    <source>
        <dbReference type="Pfam" id="PF22768"/>
    </source>
</evidence>
<dbReference type="EMBL" id="MTBP01000002">
    <property type="protein sequence ID" value="POM24085.1"/>
    <property type="molecule type" value="Genomic_DNA"/>
</dbReference>
<keyword evidence="3" id="KW-1185">Reference proteome</keyword>
<proteinExistence type="predicted"/>
<name>A0A2P4UG96_9ACTN</name>
<protein>
    <submittedName>
        <fullName evidence="2">Phage tail protein</fullName>
    </submittedName>
</protein>
<gene>
    <name evidence="2" type="ORF">BTM25_27120</name>
</gene>
<dbReference type="Proteomes" id="UP000242367">
    <property type="component" value="Unassembled WGS sequence"/>
</dbReference>
<organism evidence="2 3">
    <name type="scientific">Actinomadura rubteroloni</name>
    <dbReference type="NCBI Taxonomy" id="1926885"/>
    <lineage>
        <taxon>Bacteria</taxon>
        <taxon>Bacillati</taxon>
        <taxon>Actinomycetota</taxon>
        <taxon>Actinomycetes</taxon>
        <taxon>Streptosporangiales</taxon>
        <taxon>Thermomonosporaceae</taxon>
        <taxon>Actinomadura</taxon>
    </lineage>
</organism>
<dbReference type="Pfam" id="PF22768">
    <property type="entry name" value="SPP1_Dit"/>
    <property type="match status" value="1"/>
</dbReference>
<dbReference type="RefSeq" id="WP_103563250.1">
    <property type="nucleotide sequence ID" value="NZ_MTBP01000002.1"/>
</dbReference>